<evidence type="ECO:0000256" key="4">
    <source>
        <dbReference type="ARBA" id="ARBA00024746"/>
    </source>
</evidence>
<dbReference type="Gene3D" id="2.30.30.910">
    <property type="match status" value="1"/>
</dbReference>
<sequence length="234" mass="24767">MAINSVGENLATNGAYNDGSTNGVEDKTALGKDDFMTLLLVELQHQDPTEPMDSEKILTQTSQLAALESAENTNKALEELAASLSNSQQFATVSAIGKTADLGSNAIAHDEGDTTSFEVYFPESIASGEVEILDSEGNIVATVPIELPKDENGDIAESIDSGVYQFDWDGTLTSGDSAGSGVYYVTASYTDAAGNSQTTRMGAYPIESIRFEDGDTLVKVGSNYVSLSEVQEVY</sequence>
<dbReference type="Pfam" id="PF13860">
    <property type="entry name" value="FlgD_ig"/>
    <property type="match status" value="1"/>
</dbReference>
<keyword evidence="7" id="KW-0282">Flagellum</keyword>
<evidence type="ECO:0000256" key="1">
    <source>
        <dbReference type="ARBA" id="ARBA00010577"/>
    </source>
</evidence>
<dbReference type="EMBL" id="CP043617">
    <property type="protein sequence ID" value="QFR50352.1"/>
    <property type="molecule type" value="Genomic_DNA"/>
</dbReference>
<gene>
    <name evidence="7" type="ORF">FJR48_11695</name>
</gene>
<evidence type="ECO:0000313" key="8">
    <source>
        <dbReference type="Proteomes" id="UP000326944"/>
    </source>
</evidence>
<evidence type="ECO:0000256" key="3">
    <source>
        <dbReference type="ARBA" id="ARBA00022795"/>
    </source>
</evidence>
<keyword evidence="7" id="KW-0966">Cell projection</keyword>
<feature type="domain" description="FlgD/Vpr Ig-like" evidence="6">
    <location>
        <begin position="104"/>
        <end position="192"/>
    </location>
</feature>
<name>A0A5P8P3P2_9BACT</name>
<dbReference type="Pfam" id="PF03963">
    <property type="entry name" value="FlgD"/>
    <property type="match status" value="1"/>
</dbReference>
<evidence type="ECO:0000259" key="6">
    <source>
        <dbReference type="Pfam" id="PF13860"/>
    </source>
</evidence>
<dbReference type="RefSeq" id="WP_152308300.1">
    <property type="nucleotide sequence ID" value="NZ_CP043617.1"/>
</dbReference>
<evidence type="ECO:0000313" key="7">
    <source>
        <dbReference type="EMBL" id="QFR50352.1"/>
    </source>
</evidence>
<accession>A0A5P8P3P2</accession>
<dbReference type="AlphaFoldDB" id="A0A5P8P3P2"/>
<dbReference type="GO" id="GO:0044781">
    <property type="term" value="P:bacterial-type flagellum organization"/>
    <property type="evidence" value="ECO:0007669"/>
    <property type="project" value="UniProtKB-UniRule"/>
</dbReference>
<keyword evidence="7" id="KW-0969">Cilium</keyword>
<dbReference type="OrthoDB" id="9785233at2"/>
<evidence type="ECO:0000256" key="5">
    <source>
        <dbReference type="RuleBase" id="RU362076"/>
    </source>
</evidence>
<comment type="function">
    <text evidence="4 5">Required for flagellar hook formation. May act as a scaffolding protein.</text>
</comment>
<dbReference type="Gene3D" id="2.60.40.4070">
    <property type="match status" value="1"/>
</dbReference>
<proteinExistence type="inferred from homology"/>
<dbReference type="KEGG" id="sulg:FJR48_11695"/>
<dbReference type="InterPro" id="IPR025965">
    <property type="entry name" value="FlgD/Vpr_Ig-like"/>
</dbReference>
<organism evidence="7 8">
    <name type="scientific">Sulfurimonas lithotrophica</name>
    <dbReference type="NCBI Taxonomy" id="2590022"/>
    <lineage>
        <taxon>Bacteria</taxon>
        <taxon>Pseudomonadati</taxon>
        <taxon>Campylobacterota</taxon>
        <taxon>Epsilonproteobacteria</taxon>
        <taxon>Campylobacterales</taxon>
        <taxon>Sulfurimonadaceae</taxon>
        <taxon>Sulfurimonas</taxon>
    </lineage>
</organism>
<protein>
    <recommendedName>
        <fullName evidence="2 5">Basal-body rod modification protein FlgD</fullName>
    </recommendedName>
</protein>
<dbReference type="Proteomes" id="UP000326944">
    <property type="component" value="Chromosome"/>
</dbReference>
<reference evidence="7 8" key="1">
    <citation type="submission" date="2019-09" db="EMBL/GenBank/DDBJ databases">
        <title>Sulfurimonas gotlandica sp. nov., a chemoautotrophic and psychrotolerant epsilonproteobacterium isolated from a pelagic redoxcline, and an emended description of the genus Sulfurimonas.</title>
        <authorList>
            <person name="Wang S."/>
            <person name="Jiang L."/>
            <person name="Shao S."/>
        </authorList>
    </citation>
    <scope>NUCLEOTIDE SEQUENCE [LARGE SCALE GENOMIC DNA]</scope>
    <source>
        <strain evidence="7 8">GYSZ_1</strain>
    </source>
</reference>
<evidence type="ECO:0000256" key="2">
    <source>
        <dbReference type="ARBA" id="ARBA00016013"/>
    </source>
</evidence>
<dbReference type="InterPro" id="IPR005648">
    <property type="entry name" value="FlgD"/>
</dbReference>
<keyword evidence="8" id="KW-1185">Reference proteome</keyword>
<keyword evidence="3 5" id="KW-1005">Bacterial flagellum biogenesis</keyword>
<comment type="similarity">
    <text evidence="1 5">Belongs to the FlgD family.</text>
</comment>